<organism evidence="2 3">
    <name type="scientific">Macrostomum lignano</name>
    <dbReference type="NCBI Taxonomy" id="282301"/>
    <lineage>
        <taxon>Eukaryota</taxon>
        <taxon>Metazoa</taxon>
        <taxon>Spiralia</taxon>
        <taxon>Lophotrochozoa</taxon>
        <taxon>Platyhelminthes</taxon>
        <taxon>Rhabditophora</taxon>
        <taxon>Macrostomorpha</taxon>
        <taxon>Macrostomida</taxon>
        <taxon>Macrostomidae</taxon>
        <taxon>Macrostomum</taxon>
    </lineage>
</organism>
<protein>
    <submittedName>
        <fullName evidence="3">Helitron_like_N domain-containing protein</fullName>
    </submittedName>
</protein>
<dbReference type="Proteomes" id="UP000095280">
    <property type="component" value="Unplaced"/>
</dbReference>
<keyword evidence="2" id="KW-1185">Reference proteome</keyword>
<evidence type="ECO:0000313" key="2">
    <source>
        <dbReference type="Proteomes" id="UP000095280"/>
    </source>
</evidence>
<proteinExistence type="predicted"/>
<reference evidence="3" key="1">
    <citation type="submission" date="2016-11" db="UniProtKB">
        <authorList>
            <consortium name="WormBaseParasite"/>
        </authorList>
    </citation>
    <scope>IDENTIFICATION</scope>
</reference>
<sequence>MTEPLYGQLHTYTAITSQFLHPKQPRGALTGRRILDVHCKPRTDSIKTEDFKDTTVGSTTTSAMDSPVTSPTDGYFLPEMTPSDLDTVRHQFEPLGLVFTYQMHVYHIPCVDIEKLLMANCSSFQGMTDAQQSYLLEKISKASDSAKDGHENVRRTMSIISSYLQPFMPELTSCLSPIGKLRDFDWPDCIEKFSASVKVTDLQLVEISDRHLRKIRLAEDPGQHCLSKPIYGNEQAFPLDAEINPEILRAEILLNKIDSARDCGNGWDRSGVDAGCCFDRIFNNRPNGCLCDSDPVPALIEPSQLYRPYLNNWQPLDFSDPVVPNFSNANNIEEFQSFDSQSLQRRRLLAVTGGLTWRQKQHRQQLLAVRLATRSALIGLKHSISVEPAKNYLELYVNMISRAVEATSVHVRRWSFHLEHSWKEFKDLAT</sequence>
<evidence type="ECO:0000313" key="3">
    <source>
        <dbReference type="WBParaSite" id="maker-uti_cns_0016597-snap-gene-0.3-mRNA-1"/>
    </source>
</evidence>
<feature type="region of interest" description="Disordered" evidence="1">
    <location>
        <begin position="50"/>
        <end position="74"/>
    </location>
</feature>
<name>A0A1I8IU03_9PLAT</name>
<feature type="compositionally biased region" description="Polar residues" evidence="1">
    <location>
        <begin position="55"/>
        <end position="72"/>
    </location>
</feature>
<dbReference type="AlphaFoldDB" id="A0A1I8IU03"/>
<accession>A0A1I8IU03</accession>
<dbReference type="WBParaSite" id="maker-uti_cns_0016597-snap-gene-0.3-mRNA-1">
    <property type="protein sequence ID" value="maker-uti_cns_0016597-snap-gene-0.3-mRNA-1"/>
    <property type="gene ID" value="maker-uti_cns_0016597-snap-gene-0.3"/>
</dbReference>
<evidence type="ECO:0000256" key="1">
    <source>
        <dbReference type="SAM" id="MobiDB-lite"/>
    </source>
</evidence>